<proteinExistence type="inferred from homology"/>
<evidence type="ECO:0000256" key="7">
    <source>
        <dbReference type="RuleBase" id="RU364069"/>
    </source>
</evidence>
<dbReference type="CDD" id="cd00438">
    <property type="entry name" value="cupin_RmlC"/>
    <property type="match status" value="1"/>
</dbReference>
<evidence type="ECO:0000256" key="6">
    <source>
        <dbReference type="PIRSR" id="PIRSR600888-3"/>
    </source>
</evidence>
<dbReference type="Pfam" id="PF00908">
    <property type="entry name" value="dTDP_sugar_isom"/>
    <property type="match status" value="1"/>
</dbReference>
<dbReference type="InterPro" id="IPR014710">
    <property type="entry name" value="RmlC-like_jellyroll"/>
</dbReference>
<protein>
    <recommendedName>
        <fullName evidence="4 7">dTDP-4-dehydrorhamnose 3,5-epimerase</fullName>
        <ecNumber evidence="3 7">5.1.3.13</ecNumber>
    </recommendedName>
    <alternativeName>
        <fullName evidence="7">Thymidine diphospho-4-keto-rhamnose 3,5-epimerase</fullName>
    </alternativeName>
</protein>
<evidence type="ECO:0000256" key="2">
    <source>
        <dbReference type="ARBA" id="ARBA00001997"/>
    </source>
</evidence>
<comment type="similarity">
    <text evidence="7">Belongs to the dTDP-4-dehydrorhamnose 3,5-epimerase family.</text>
</comment>
<evidence type="ECO:0000256" key="4">
    <source>
        <dbReference type="ARBA" id="ARBA00019595"/>
    </source>
</evidence>
<name>A0AAW4FU34_9HYPH</name>
<organism evidence="8 9">
    <name type="scientific">Ensifer canadensis</name>
    <dbReference type="NCBI Taxonomy" id="555315"/>
    <lineage>
        <taxon>Bacteria</taxon>
        <taxon>Pseudomonadati</taxon>
        <taxon>Pseudomonadota</taxon>
        <taxon>Alphaproteobacteria</taxon>
        <taxon>Hyphomicrobiales</taxon>
        <taxon>Rhizobiaceae</taxon>
        <taxon>Sinorhizobium/Ensifer group</taxon>
        <taxon>Ensifer</taxon>
    </lineage>
</organism>
<dbReference type="PANTHER" id="PTHR21047">
    <property type="entry name" value="DTDP-6-DEOXY-D-GLUCOSE-3,5 EPIMERASE"/>
    <property type="match status" value="1"/>
</dbReference>
<gene>
    <name evidence="8" type="primary">rfbC</name>
    <name evidence="8" type="ORF">GFB56_29315</name>
</gene>
<dbReference type="Gene3D" id="2.60.120.10">
    <property type="entry name" value="Jelly Rolls"/>
    <property type="match status" value="1"/>
</dbReference>
<evidence type="ECO:0000313" key="9">
    <source>
        <dbReference type="Proteomes" id="UP000744980"/>
    </source>
</evidence>
<dbReference type="GO" id="GO:0005829">
    <property type="term" value="C:cytosol"/>
    <property type="evidence" value="ECO:0007669"/>
    <property type="project" value="TreeGrafter"/>
</dbReference>
<comment type="subunit">
    <text evidence="7">Homodimer.</text>
</comment>
<dbReference type="AlphaFoldDB" id="A0AAW4FU34"/>
<dbReference type="Proteomes" id="UP000744980">
    <property type="component" value="Unassembled WGS sequence"/>
</dbReference>
<dbReference type="GO" id="GO:0008830">
    <property type="term" value="F:dTDP-4-dehydrorhamnose 3,5-epimerase activity"/>
    <property type="evidence" value="ECO:0007669"/>
    <property type="project" value="UniProtKB-UniRule"/>
</dbReference>
<dbReference type="GO" id="GO:0000271">
    <property type="term" value="P:polysaccharide biosynthetic process"/>
    <property type="evidence" value="ECO:0007669"/>
    <property type="project" value="TreeGrafter"/>
</dbReference>
<dbReference type="InterPro" id="IPR011051">
    <property type="entry name" value="RmlC_Cupin_sf"/>
</dbReference>
<comment type="catalytic activity">
    <reaction evidence="1 7">
        <text>dTDP-4-dehydro-6-deoxy-alpha-D-glucose = dTDP-4-dehydro-beta-L-rhamnose</text>
        <dbReference type="Rhea" id="RHEA:16969"/>
        <dbReference type="ChEBI" id="CHEBI:57649"/>
        <dbReference type="ChEBI" id="CHEBI:62830"/>
        <dbReference type="EC" id="5.1.3.13"/>
    </reaction>
</comment>
<feature type="active site" description="Proton acceptor" evidence="5">
    <location>
        <position position="62"/>
    </location>
</feature>
<dbReference type="RefSeq" id="WP_203529328.1">
    <property type="nucleotide sequence ID" value="NZ_CP083371.1"/>
</dbReference>
<dbReference type="SUPFAM" id="SSF51182">
    <property type="entry name" value="RmlC-like cupins"/>
    <property type="match status" value="1"/>
</dbReference>
<dbReference type="PANTHER" id="PTHR21047:SF2">
    <property type="entry name" value="THYMIDINE DIPHOSPHO-4-KETO-RHAMNOSE 3,5-EPIMERASE"/>
    <property type="match status" value="1"/>
</dbReference>
<evidence type="ECO:0000313" key="8">
    <source>
        <dbReference type="EMBL" id="MBM3094848.1"/>
    </source>
</evidence>
<sequence>MLFERTAIQDVVVITPKKYGDSRGYFMETFRVDQFEAEVGAFSFVQDNRSFSAETGTVRGLHFQLNPRAQGKLVSCTVGALLDVAVDIRNGSPTYGQFVTAELTASNARQLWVPPGFAHGFCTLEPNTVISYKVTDYYSPEYDRGLLWNDPDIAIEWPVTTDAAILSDKDRRQPVLADLRTNFVFAS</sequence>
<keyword evidence="9" id="KW-1185">Reference proteome</keyword>
<comment type="caution">
    <text evidence="8">The sequence shown here is derived from an EMBL/GenBank/DDBJ whole genome shotgun (WGS) entry which is preliminary data.</text>
</comment>
<dbReference type="InterPro" id="IPR000888">
    <property type="entry name" value="RmlC-like"/>
</dbReference>
<dbReference type="EMBL" id="WXFA01000033">
    <property type="protein sequence ID" value="MBM3094848.1"/>
    <property type="molecule type" value="Genomic_DNA"/>
</dbReference>
<feature type="active site" description="Proton donor" evidence="5">
    <location>
        <position position="132"/>
    </location>
</feature>
<reference evidence="8 9" key="1">
    <citation type="submission" date="2020-01" db="EMBL/GenBank/DDBJ databases">
        <title>Draft genome assembly of Ensifer adhaerens T173.</title>
        <authorList>
            <person name="Craig J.E."/>
            <person name="Stinchcombe J.R."/>
        </authorList>
    </citation>
    <scope>NUCLEOTIDE SEQUENCE [LARGE SCALE GENOMIC DNA]</scope>
    <source>
        <strain evidence="8 9">T173</strain>
    </source>
</reference>
<evidence type="ECO:0000256" key="1">
    <source>
        <dbReference type="ARBA" id="ARBA00001298"/>
    </source>
</evidence>
<dbReference type="NCBIfam" id="TIGR01221">
    <property type="entry name" value="rmlC"/>
    <property type="match status" value="1"/>
</dbReference>
<dbReference type="EC" id="5.1.3.13" evidence="3 7"/>
<evidence type="ECO:0000256" key="5">
    <source>
        <dbReference type="PIRSR" id="PIRSR600888-1"/>
    </source>
</evidence>
<accession>A0AAW4FU34</accession>
<evidence type="ECO:0000256" key="3">
    <source>
        <dbReference type="ARBA" id="ARBA00012098"/>
    </source>
</evidence>
<dbReference type="GO" id="GO:0019305">
    <property type="term" value="P:dTDP-rhamnose biosynthetic process"/>
    <property type="evidence" value="ECO:0007669"/>
    <property type="project" value="UniProtKB-UniRule"/>
</dbReference>
<comment type="function">
    <text evidence="2 7">Catalyzes the epimerization of the C3' and C5'positions of dTDP-6-deoxy-D-xylo-4-hexulose, forming dTDP-6-deoxy-L-lyxo-4-hexulose.</text>
</comment>
<keyword evidence="7 8" id="KW-0413">Isomerase</keyword>
<feature type="site" description="Participates in a stacking interaction with the thymidine ring of dTDP-4-oxo-6-deoxyglucose" evidence="6">
    <location>
        <position position="138"/>
    </location>
</feature>
<comment type="pathway">
    <text evidence="7">Carbohydrate biosynthesis; dTDP-L-rhamnose biosynthesis.</text>
</comment>